<organism evidence="1 2">
    <name type="scientific">Imperialibacter roseus</name>
    <dbReference type="NCBI Taxonomy" id="1324217"/>
    <lineage>
        <taxon>Bacteria</taxon>
        <taxon>Pseudomonadati</taxon>
        <taxon>Bacteroidota</taxon>
        <taxon>Cytophagia</taxon>
        <taxon>Cytophagales</taxon>
        <taxon>Flammeovirgaceae</taxon>
        <taxon>Imperialibacter</taxon>
    </lineage>
</organism>
<dbReference type="RefSeq" id="WP_317490200.1">
    <property type="nucleotide sequence ID" value="NZ_CP136051.1"/>
</dbReference>
<dbReference type="Proteomes" id="UP001302349">
    <property type="component" value="Chromosome"/>
</dbReference>
<dbReference type="EMBL" id="CP136051">
    <property type="protein sequence ID" value="WOK07523.1"/>
    <property type="molecule type" value="Genomic_DNA"/>
</dbReference>
<evidence type="ECO:0000313" key="1">
    <source>
        <dbReference type="EMBL" id="WOK07523.1"/>
    </source>
</evidence>
<keyword evidence="2" id="KW-1185">Reference proteome</keyword>
<protein>
    <submittedName>
        <fullName evidence="1">Uncharacterized protein</fullName>
    </submittedName>
</protein>
<proteinExistence type="predicted"/>
<accession>A0ABZ0ISV6</accession>
<gene>
    <name evidence="1" type="ORF">RT717_02670</name>
</gene>
<sequence>MAKANAALIQAIRRTAEKLKKGNDYMWGHMGSCNCGNLAQEITQLTRADIHAYAMRGHGDWSDQINDFCPTSGMPMDLLISEMLSAGLDREDLVHLERLSDQEVLGKLPLTDRNLRHNHRDDVVKYLSTWASALEDELLDKVNISDATQPSLQKLPLL</sequence>
<reference evidence="1 2" key="1">
    <citation type="journal article" date="2023" name="Microbiol. Resour. Announc.">
        <title>Complete Genome Sequence of Imperialibacter roseus strain P4T.</title>
        <authorList>
            <person name="Tizabi D.R."/>
            <person name="Bachvaroff T."/>
            <person name="Hill R.T."/>
        </authorList>
    </citation>
    <scope>NUCLEOTIDE SEQUENCE [LARGE SCALE GENOMIC DNA]</scope>
    <source>
        <strain evidence="1 2">P4T</strain>
    </source>
</reference>
<name>A0ABZ0ISV6_9BACT</name>
<evidence type="ECO:0000313" key="2">
    <source>
        <dbReference type="Proteomes" id="UP001302349"/>
    </source>
</evidence>